<accession>A0A1E1LK98</accession>
<reference evidence="5" key="1">
    <citation type="submission" date="2016-03" db="EMBL/GenBank/DDBJ databases">
        <authorList>
            <person name="Ploux O."/>
        </authorList>
    </citation>
    <scope>NUCLEOTIDE SEQUENCE [LARGE SCALE GENOMIC DNA]</scope>
    <source>
        <strain evidence="5">UK7</strain>
    </source>
</reference>
<evidence type="ECO:0000256" key="2">
    <source>
        <dbReference type="ARBA" id="ARBA00022857"/>
    </source>
</evidence>
<dbReference type="GO" id="GO:0016491">
    <property type="term" value="F:oxidoreductase activity"/>
    <property type="evidence" value="ECO:0007669"/>
    <property type="project" value="UniProtKB-KW"/>
</dbReference>
<comment type="caution">
    <text evidence="4">The sequence shown here is derived from an EMBL/GenBank/DDBJ whole genome shotgun (WGS) entry which is preliminary data.</text>
</comment>
<dbReference type="AlphaFoldDB" id="A0A1E1LK98"/>
<keyword evidence="3" id="KW-0560">Oxidoreductase</keyword>
<name>A0A1E1LK98_9HELO</name>
<dbReference type="InterPro" id="IPR036291">
    <property type="entry name" value="NAD(P)-bd_dom_sf"/>
</dbReference>
<evidence type="ECO:0000313" key="5">
    <source>
        <dbReference type="Proteomes" id="UP000178129"/>
    </source>
</evidence>
<protein>
    <submittedName>
        <fullName evidence="4">Related to short-chain alcohol dehydrogenase</fullName>
    </submittedName>
</protein>
<evidence type="ECO:0000313" key="4">
    <source>
        <dbReference type="EMBL" id="CZT10916.1"/>
    </source>
</evidence>
<sequence length="356" mass="38692">MPKDNSNVVEAIRQSPPLILGPYDPAGVRGKTIIITGGASGFGEGFSRHWAAHGANIVIADISNGNPLAEEIRKAGGNALYVRCDVTNWQQQVDMFRAAVKFSPRGTIDAVVCNAGITDTGNQFFEPKGMNMEEPPKPNFKALDVNLTGVMYTTHLAMHWLPLNEKPKQSSGEKAGRYTPDRHILLIGSMASLLPIPGLVQYAASKHAVLGLFRSLRSTSFVQGIRVNLLCPYFIDTPLIPPIARALLAGGAMGKPDDVVDAGTRLMADNSIHGRALVIGPSVKIDGEWKLLPESTPDVENHAVWEVLGSDFIEVDAFTRRFVSVLNAVESVRGWYGWGYDLLKMVAYPITSRMAK</sequence>
<gene>
    <name evidence="4" type="ORF">RCO7_03529</name>
</gene>
<proteinExistence type="inferred from homology"/>
<evidence type="ECO:0000256" key="1">
    <source>
        <dbReference type="ARBA" id="ARBA00006484"/>
    </source>
</evidence>
<keyword evidence="5" id="KW-1185">Reference proteome</keyword>
<dbReference type="Gene3D" id="3.40.50.720">
    <property type="entry name" value="NAD(P)-binding Rossmann-like Domain"/>
    <property type="match status" value="1"/>
</dbReference>
<dbReference type="PANTHER" id="PTHR43180">
    <property type="entry name" value="3-OXOACYL-(ACYL-CARRIER-PROTEIN) REDUCTASE (AFU_ORTHOLOGUE AFUA_6G11210)"/>
    <property type="match status" value="1"/>
</dbReference>
<dbReference type="PRINTS" id="PR00081">
    <property type="entry name" value="GDHRDH"/>
</dbReference>
<comment type="similarity">
    <text evidence="1">Belongs to the short-chain dehydrogenases/reductases (SDR) family.</text>
</comment>
<dbReference type="STRING" id="914237.A0A1E1LK98"/>
<dbReference type="PROSITE" id="PS00061">
    <property type="entry name" value="ADH_SHORT"/>
    <property type="match status" value="1"/>
</dbReference>
<dbReference type="InterPro" id="IPR002347">
    <property type="entry name" value="SDR_fam"/>
</dbReference>
<keyword evidence="2" id="KW-0521">NADP</keyword>
<dbReference type="EMBL" id="FJUW01000059">
    <property type="protein sequence ID" value="CZT10916.1"/>
    <property type="molecule type" value="Genomic_DNA"/>
</dbReference>
<evidence type="ECO:0000256" key="3">
    <source>
        <dbReference type="ARBA" id="ARBA00023002"/>
    </source>
</evidence>
<dbReference type="SUPFAM" id="SSF51735">
    <property type="entry name" value="NAD(P)-binding Rossmann-fold domains"/>
    <property type="match status" value="1"/>
</dbReference>
<dbReference type="Proteomes" id="UP000178129">
    <property type="component" value="Unassembled WGS sequence"/>
</dbReference>
<dbReference type="InParanoid" id="A0A1E1LK98"/>
<organism evidence="4 5">
    <name type="scientific">Rhynchosporium graminicola</name>
    <dbReference type="NCBI Taxonomy" id="2792576"/>
    <lineage>
        <taxon>Eukaryota</taxon>
        <taxon>Fungi</taxon>
        <taxon>Dikarya</taxon>
        <taxon>Ascomycota</taxon>
        <taxon>Pezizomycotina</taxon>
        <taxon>Leotiomycetes</taxon>
        <taxon>Helotiales</taxon>
        <taxon>Ploettnerulaceae</taxon>
        <taxon>Rhynchosporium</taxon>
    </lineage>
</organism>
<dbReference type="Pfam" id="PF00106">
    <property type="entry name" value="adh_short"/>
    <property type="match status" value="1"/>
</dbReference>
<dbReference type="PANTHER" id="PTHR43180:SF16">
    <property type="entry name" value="BACILYSIN BIOSYNTHESIS OXIDOREDUCTASE BACC"/>
    <property type="match status" value="1"/>
</dbReference>
<dbReference type="InterPro" id="IPR020904">
    <property type="entry name" value="Sc_DH/Rdtase_CS"/>
</dbReference>